<evidence type="ECO:0000256" key="1">
    <source>
        <dbReference type="SAM" id="MobiDB-lite"/>
    </source>
</evidence>
<feature type="region of interest" description="Disordered" evidence="1">
    <location>
        <begin position="161"/>
        <end position="180"/>
    </location>
</feature>
<dbReference type="AlphaFoldDB" id="A0A5B0MWW9"/>
<sequence length="485" mass="55495">MIFLHLGWKNFAATGEYYPGFDSQLYPDGKYRYRCVVCKSKWAMEQNIRNHLTHITNVETLDAFQQQVAQSSHQAQVQQGALPHDWNHDPMEAQMDIDVEYEQHQMNELLREPQERQYVILDSNNTDGFGFGNEQTNFREEDLQQMSQWMDDAFAAGMHEGALNLPGDGQAEPESERDLSHSNWYPFPEKEYFIATLMLGHLHNLLSRTILQDIVGYELANPYVVTHMEFYPHDTNRKKIHALYHGAKWCLQLKCAVPKFMRASNQTQSTSSDQNQPTIEFDFYIRSNIAYKSSDLLDIPVDDFDKIYSEIRRHDGSLMMEKCGHVIKELGASSSSDPILVPNPWRIKAQQRIIRHVPLTLYADDTSGNKSKQWNKHISFYFTLSGLPPEMTDMEYNCHFLTTSNVATPLKLAEPVVSQLNHLATEGSFAFDASLKQEVMYMCIPLAFLAGSPMAAEFTNTPNPGKANNPCRMCHKVGTNCQSIT</sequence>
<evidence type="ECO:0000313" key="3">
    <source>
        <dbReference type="Proteomes" id="UP000324748"/>
    </source>
</evidence>
<comment type="caution">
    <text evidence="2">The sequence shown here is derived from an EMBL/GenBank/DDBJ whole genome shotgun (WGS) entry which is preliminary data.</text>
</comment>
<dbReference type="PANTHER" id="PTHR31912">
    <property type="entry name" value="IP13529P"/>
    <property type="match status" value="1"/>
</dbReference>
<dbReference type="Proteomes" id="UP000324748">
    <property type="component" value="Unassembled WGS sequence"/>
</dbReference>
<evidence type="ECO:0000313" key="2">
    <source>
        <dbReference type="EMBL" id="KAA1080330.1"/>
    </source>
</evidence>
<evidence type="ECO:0008006" key="4">
    <source>
        <dbReference type="Google" id="ProtNLM"/>
    </source>
</evidence>
<dbReference type="PANTHER" id="PTHR31912:SF34">
    <property type="entry name" value="NOTOCHORD-RELATED PROTEIN"/>
    <property type="match status" value="1"/>
</dbReference>
<gene>
    <name evidence="2" type="ORF">PGT21_002597</name>
</gene>
<accession>A0A5B0MWW9</accession>
<keyword evidence="3" id="KW-1185">Reference proteome</keyword>
<organism evidence="2 3">
    <name type="scientific">Puccinia graminis f. sp. tritici</name>
    <dbReference type="NCBI Taxonomy" id="56615"/>
    <lineage>
        <taxon>Eukaryota</taxon>
        <taxon>Fungi</taxon>
        <taxon>Dikarya</taxon>
        <taxon>Basidiomycota</taxon>
        <taxon>Pucciniomycotina</taxon>
        <taxon>Pucciniomycetes</taxon>
        <taxon>Pucciniales</taxon>
        <taxon>Pucciniaceae</taxon>
        <taxon>Puccinia</taxon>
    </lineage>
</organism>
<name>A0A5B0MWW9_PUCGR</name>
<protein>
    <recommendedName>
        <fullName evidence="4">C2H2-type domain-containing protein</fullName>
    </recommendedName>
</protein>
<proteinExistence type="predicted"/>
<dbReference type="EMBL" id="VSWC01000131">
    <property type="protein sequence ID" value="KAA1080330.1"/>
    <property type="molecule type" value="Genomic_DNA"/>
</dbReference>
<dbReference type="OrthoDB" id="2246127at2759"/>
<reference evidence="2 3" key="1">
    <citation type="submission" date="2019-05" db="EMBL/GenBank/DDBJ databases">
        <title>Emergence of the Ug99 lineage of the wheat stem rust pathogen through somatic hybridization.</title>
        <authorList>
            <person name="Li F."/>
            <person name="Upadhyaya N.M."/>
            <person name="Sperschneider J."/>
            <person name="Matny O."/>
            <person name="Nguyen-Phuc H."/>
            <person name="Mago R."/>
            <person name="Raley C."/>
            <person name="Miller M.E."/>
            <person name="Silverstein K.A.T."/>
            <person name="Henningsen E."/>
            <person name="Hirsch C.D."/>
            <person name="Visser B."/>
            <person name="Pretorius Z.A."/>
            <person name="Steffenson B.J."/>
            <person name="Schwessinger B."/>
            <person name="Dodds P.N."/>
            <person name="Figueroa M."/>
        </authorList>
    </citation>
    <scope>NUCLEOTIDE SEQUENCE [LARGE SCALE GENOMIC DNA]</scope>
    <source>
        <strain evidence="2">21-0</strain>
    </source>
</reference>